<feature type="region of interest" description="Disordered" evidence="2">
    <location>
        <begin position="38"/>
        <end position="58"/>
    </location>
</feature>
<dbReference type="GO" id="GO:0016787">
    <property type="term" value="F:hydrolase activity"/>
    <property type="evidence" value="ECO:0007669"/>
    <property type="project" value="UniProtKB-KW"/>
</dbReference>
<dbReference type="InterPro" id="IPR051262">
    <property type="entry name" value="SMP-30/CGR1_Lactonase"/>
</dbReference>
<accession>A0A7V9AC89</accession>
<dbReference type="SUPFAM" id="SSF53474">
    <property type="entry name" value="alpha/beta-Hydrolases"/>
    <property type="match status" value="2"/>
</dbReference>
<dbReference type="PANTHER" id="PTHR47572">
    <property type="entry name" value="LIPOPROTEIN-RELATED"/>
    <property type="match status" value="1"/>
</dbReference>
<dbReference type="InterPro" id="IPR025890">
    <property type="entry name" value="Abhydrolase_bac"/>
</dbReference>
<dbReference type="RefSeq" id="WP_194538237.1">
    <property type="nucleotide sequence ID" value="NZ_JACEFB010000008.1"/>
</dbReference>
<evidence type="ECO:0000256" key="2">
    <source>
        <dbReference type="SAM" id="MobiDB-lite"/>
    </source>
</evidence>
<dbReference type="EMBL" id="JACEFB010000008">
    <property type="protein sequence ID" value="MBA2226793.1"/>
    <property type="molecule type" value="Genomic_DNA"/>
</dbReference>
<protein>
    <submittedName>
        <fullName evidence="4">SMP-30/gluconolactonase/LRE family protein</fullName>
    </submittedName>
</protein>
<name>A0A7V9AC89_9BACT</name>
<dbReference type="Pfam" id="PF12715">
    <property type="entry name" value="Abhydrolase_7"/>
    <property type="match status" value="1"/>
</dbReference>
<dbReference type="InterPro" id="IPR013658">
    <property type="entry name" value="SGL"/>
</dbReference>
<keyword evidence="1" id="KW-0378">Hydrolase</keyword>
<dbReference type="InterPro" id="IPR011042">
    <property type="entry name" value="6-blade_b-propeller_TolB-like"/>
</dbReference>
<organism evidence="4 5">
    <name type="scientific">Thermogemmata fonticola</name>
    <dbReference type="NCBI Taxonomy" id="2755323"/>
    <lineage>
        <taxon>Bacteria</taxon>
        <taxon>Pseudomonadati</taxon>
        <taxon>Planctomycetota</taxon>
        <taxon>Planctomycetia</taxon>
        <taxon>Gemmatales</taxon>
        <taxon>Gemmataceae</taxon>
        <taxon>Thermogemmata</taxon>
    </lineage>
</organism>
<dbReference type="Gene3D" id="2.120.10.30">
    <property type="entry name" value="TolB, C-terminal domain"/>
    <property type="match status" value="1"/>
</dbReference>
<proteinExistence type="predicted"/>
<keyword evidence="5" id="KW-1185">Reference proteome</keyword>
<evidence type="ECO:0000259" key="3">
    <source>
        <dbReference type="Pfam" id="PF08450"/>
    </source>
</evidence>
<reference evidence="4 5" key="1">
    <citation type="submission" date="2020-07" db="EMBL/GenBank/DDBJ databases">
        <title>Thermogemmata thermophila gen. nov., sp. nov., a novel moderate thermophilic planctomycete from a Kamchatka hot spring.</title>
        <authorList>
            <person name="Elcheninov A.G."/>
            <person name="Podosokorskaya O.A."/>
            <person name="Kovaleva O.L."/>
            <person name="Novikov A."/>
            <person name="Bonch-Osmolovskaya E.A."/>
            <person name="Toshchakov S.V."/>
            <person name="Kublanov I.V."/>
        </authorList>
    </citation>
    <scope>NUCLEOTIDE SEQUENCE [LARGE SCALE GENOMIC DNA]</scope>
    <source>
        <strain evidence="4 5">2918</strain>
    </source>
</reference>
<feature type="compositionally biased region" description="Polar residues" evidence="2">
    <location>
        <begin position="38"/>
        <end position="48"/>
    </location>
</feature>
<evidence type="ECO:0000256" key="1">
    <source>
        <dbReference type="ARBA" id="ARBA00022801"/>
    </source>
</evidence>
<dbReference type="PANTHER" id="PTHR47572:SF4">
    <property type="entry name" value="LACTONASE DRP35"/>
    <property type="match status" value="1"/>
</dbReference>
<feature type="domain" description="SMP-30/Gluconolactonase/LRE-like region" evidence="3">
    <location>
        <begin position="752"/>
        <end position="1019"/>
    </location>
</feature>
<dbReference type="Gene3D" id="3.40.50.1820">
    <property type="entry name" value="alpha/beta hydrolase"/>
    <property type="match status" value="2"/>
</dbReference>
<evidence type="ECO:0000313" key="4">
    <source>
        <dbReference type="EMBL" id="MBA2226793.1"/>
    </source>
</evidence>
<dbReference type="Proteomes" id="UP000542342">
    <property type="component" value="Unassembled WGS sequence"/>
</dbReference>
<dbReference type="InterPro" id="IPR029058">
    <property type="entry name" value="AB_hydrolase_fold"/>
</dbReference>
<dbReference type="Pfam" id="PF08450">
    <property type="entry name" value="SGL"/>
    <property type="match status" value="1"/>
</dbReference>
<sequence>MRYGNSRRMRKQFQRLPAAWLAIGLAWIGGMALGWQQPVPSGQEQPKSPGTAAVGAPGASNKQYQAFVLREAAEKRSQDRVPTTRAEWEKQAAEIRRRLYEAWGGAACFVTPPCPLEPQQHGEPLRREGYTVEKISFQTRPGVRMTANLYIPDAARKKPAPAILMVHGHWRLAKQEPTVQMRCIGAAKLGFVVLCVDAFGAGERGIGTALGEYHGEMTAATLLPSGLTLCGLQVYENMRAVDYLETRPEVDKSRIGITGASGGGNQTMYAAAWDTRLRCAVPVCSVGNYQAYLHTACCMCEVVPGALSWTEEWAVLALIAPRPLMVINAAKDSIQFSPGEAKKSLARVAPVYQLYGQADRLRHVIFDEGHGYSKAMREAMYGFMCLHLKGEGDGSPIPEPPATPEKPEDLRCYPNDTRPKEFVTVPKLAFQEARRAVEAADQRLQAGKWDEARGWLQRWLEEESRACGGKLHPQVEKHADGSRTVQWQPAPGITLTARLESGKSQVIVMLLHMDGAQAARQSQLYHLAQRSGLRVVTLDLRATGPLAPERNRVGRAVDHNAAQWGLWLGRPLFQQWLWDIHSLVRVLRDMGEVAERSILYVGEGPAGLLALAAAAVSQDGVEYGAAAVNSPVTLMTDRPYENFRLGLIVPGLFRMCGDVPHLAALARITPLAIAGGTDPQGRPLGSAEVQAAYRRTVEAAQRDKQVQRRIIFTTPEKLFVDLGVATVQEFTNHPIFEPGARLQVLSAPGTAGEGPAWDPQWGVLTSGAKGIYQWTPDGQSRLWREKAGTNGLLFDRDGTLVCCEPAFRSVSRIDRQGKRTVLTDRFNGKKYNQPNDLTIDSRGRIYFSDPRYGDRSDMQQRDEQGRTIEGVYRIDPDGSVHRVLGREVERANGVLVSADDRYLFVADNNNDTVGGARKLWRFRLKPDGTVEPKSQKLLYDWGQGRGPDGIKQDVQGRLYVAAGLNRPHPPAEPATNVPGGIYVIDPAEGQLLAFLPVPTDEVTNCAFGGDDRRTLFITAGGILYSIRTTTPGRILWPPRSRD</sequence>
<dbReference type="AlphaFoldDB" id="A0A7V9AC89"/>
<evidence type="ECO:0000313" key="5">
    <source>
        <dbReference type="Proteomes" id="UP000542342"/>
    </source>
</evidence>
<dbReference type="SUPFAM" id="SSF63829">
    <property type="entry name" value="Calcium-dependent phosphotriesterase"/>
    <property type="match status" value="1"/>
</dbReference>
<gene>
    <name evidence="4" type="ORF">H0921_11540</name>
</gene>
<comment type="caution">
    <text evidence="4">The sequence shown here is derived from an EMBL/GenBank/DDBJ whole genome shotgun (WGS) entry which is preliminary data.</text>
</comment>